<accession>A0A4V0NDY0</accession>
<evidence type="ECO:0000256" key="2">
    <source>
        <dbReference type="ARBA" id="ARBA00022670"/>
    </source>
</evidence>
<name>A0A4V0NDY0_SORCE</name>
<dbReference type="Proteomes" id="UP000295781">
    <property type="component" value="Chromosome"/>
</dbReference>
<dbReference type="SUPFAM" id="SSF53163">
    <property type="entry name" value="HybD-like"/>
    <property type="match status" value="1"/>
</dbReference>
<dbReference type="GO" id="GO:0016485">
    <property type="term" value="P:protein processing"/>
    <property type="evidence" value="ECO:0007669"/>
    <property type="project" value="TreeGrafter"/>
</dbReference>
<dbReference type="GO" id="GO:0008047">
    <property type="term" value="F:enzyme activator activity"/>
    <property type="evidence" value="ECO:0007669"/>
    <property type="project" value="InterPro"/>
</dbReference>
<dbReference type="NCBIfam" id="TIGR00072">
    <property type="entry name" value="hydrog_prot"/>
    <property type="match status" value="1"/>
</dbReference>
<dbReference type="EMBL" id="CP012670">
    <property type="protein sequence ID" value="AUX24242.1"/>
    <property type="molecule type" value="Genomic_DNA"/>
</dbReference>
<proteinExistence type="inferred from homology"/>
<gene>
    <name evidence="5" type="ORF">SOCEGT47_047790</name>
</gene>
<dbReference type="PANTHER" id="PTHR30302:SF1">
    <property type="entry name" value="HYDROGENASE 2 MATURATION PROTEASE"/>
    <property type="match status" value="1"/>
</dbReference>
<protein>
    <recommendedName>
        <fullName evidence="7">Hydrogenase maturation protease</fullName>
    </recommendedName>
</protein>
<dbReference type="Gene3D" id="3.40.50.1450">
    <property type="entry name" value="HybD-like"/>
    <property type="match status" value="1"/>
</dbReference>
<dbReference type="AlphaFoldDB" id="A0A4V0NDY0"/>
<keyword evidence="3" id="KW-0064">Aspartyl protease</keyword>
<evidence type="ECO:0000256" key="1">
    <source>
        <dbReference type="ARBA" id="ARBA00006814"/>
    </source>
</evidence>
<evidence type="ECO:0008006" key="7">
    <source>
        <dbReference type="Google" id="ProtNLM"/>
    </source>
</evidence>
<evidence type="ECO:0000256" key="4">
    <source>
        <dbReference type="ARBA" id="ARBA00022801"/>
    </source>
</evidence>
<comment type="similarity">
    <text evidence="1">Belongs to the peptidase A31 family.</text>
</comment>
<dbReference type="GO" id="GO:0004190">
    <property type="term" value="F:aspartic-type endopeptidase activity"/>
    <property type="evidence" value="ECO:0007669"/>
    <property type="project" value="UniProtKB-KW"/>
</dbReference>
<evidence type="ECO:0000313" key="5">
    <source>
        <dbReference type="EMBL" id="AUX24242.1"/>
    </source>
</evidence>
<dbReference type="PANTHER" id="PTHR30302">
    <property type="entry name" value="HYDROGENASE 1 MATURATION PROTEASE"/>
    <property type="match status" value="1"/>
</dbReference>
<dbReference type="Pfam" id="PF01750">
    <property type="entry name" value="HycI"/>
    <property type="match status" value="1"/>
</dbReference>
<dbReference type="CDD" id="cd00518">
    <property type="entry name" value="H2MP"/>
    <property type="match status" value="1"/>
</dbReference>
<keyword evidence="4" id="KW-0378">Hydrolase</keyword>
<keyword evidence="2" id="KW-0645">Protease</keyword>
<reference evidence="5 6" key="1">
    <citation type="submission" date="2015-09" db="EMBL/GenBank/DDBJ databases">
        <title>Sorangium comparison.</title>
        <authorList>
            <person name="Zaburannyi N."/>
            <person name="Bunk B."/>
            <person name="Overmann J."/>
            <person name="Mueller R."/>
        </authorList>
    </citation>
    <scope>NUCLEOTIDE SEQUENCE [LARGE SCALE GENOMIC DNA]</scope>
    <source>
        <strain evidence="5 6">So ceGT47</strain>
    </source>
</reference>
<evidence type="ECO:0000313" key="6">
    <source>
        <dbReference type="Proteomes" id="UP000295781"/>
    </source>
</evidence>
<organism evidence="5 6">
    <name type="scientific">Sorangium cellulosum</name>
    <name type="common">Polyangium cellulosum</name>
    <dbReference type="NCBI Taxonomy" id="56"/>
    <lineage>
        <taxon>Bacteria</taxon>
        <taxon>Pseudomonadati</taxon>
        <taxon>Myxococcota</taxon>
        <taxon>Polyangia</taxon>
        <taxon>Polyangiales</taxon>
        <taxon>Polyangiaceae</taxon>
        <taxon>Sorangium</taxon>
    </lineage>
</organism>
<sequence>MSRGPLVIALGNEAAGDDGAALAAARALAEDGGVDVVLAGRPGVALLDLLDAARPVVLLDVVRAGGAPGAIVSLGLGEALDRAAPGPHVSSHGFGPAEALELARALGRPLPRGILVGIEGARFTAGAPHSDAVAQGIPALIEAARAAVAALRRESCTSTG</sequence>
<dbReference type="InterPro" id="IPR000671">
    <property type="entry name" value="Peptidase_A31"/>
</dbReference>
<evidence type="ECO:0000256" key="3">
    <source>
        <dbReference type="ARBA" id="ARBA00022750"/>
    </source>
</evidence>
<dbReference type="InterPro" id="IPR023430">
    <property type="entry name" value="Pept_HybD-like_dom_sf"/>
</dbReference>
<dbReference type="RefSeq" id="WP_165373333.1">
    <property type="nucleotide sequence ID" value="NZ_CP012670.1"/>
</dbReference>